<reference evidence="10 11" key="1">
    <citation type="submission" date="2016-11" db="EMBL/GenBank/DDBJ databases">
        <authorList>
            <person name="Varghese N."/>
            <person name="Submissions S."/>
        </authorList>
    </citation>
    <scope>NUCLEOTIDE SEQUENCE [LARGE SCALE GENOMIC DNA]</scope>
    <source>
        <strain evidence="10 11">DSM 15287</strain>
    </source>
</reference>
<dbReference type="EMBL" id="FQZD01000007">
    <property type="protein sequence ID" value="SHI80098.1"/>
    <property type="molecule type" value="Genomic_DNA"/>
</dbReference>
<feature type="DNA-binding region" description="OmpR/PhoB-type" evidence="7">
    <location>
        <begin position="125"/>
        <end position="223"/>
    </location>
</feature>
<dbReference type="Proteomes" id="UP000322917">
    <property type="component" value="Unassembled WGS sequence"/>
</dbReference>
<dbReference type="CDD" id="cd00383">
    <property type="entry name" value="trans_reg_C"/>
    <property type="match status" value="1"/>
</dbReference>
<proteinExistence type="predicted"/>
<dbReference type="SMART" id="SM00448">
    <property type="entry name" value="REC"/>
    <property type="match status" value="1"/>
</dbReference>
<dbReference type="Gene3D" id="1.10.10.10">
    <property type="entry name" value="Winged helix-like DNA-binding domain superfamily/Winged helix DNA-binding domain"/>
    <property type="match status" value="1"/>
</dbReference>
<dbReference type="InterPro" id="IPR011006">
    <property type="entry name" value="CheY-like_superfamily"/>
</dbReference>
<dbReference type="InterPro" id="IPR016032">
    <property type="entry name" value="Sig_transdc_resp-reg_C-effctor"/>
</dbReference>
<protein>
    <submittedName>
        <fullName evidence="10">DNA-binding response regulator, OmpR family, contains REC and winged-helix (WHTH) domain</fullName>
    </submittedName>
</protein>
<gene>
    <name evidence="10" type="ORF">SAMN02745170_01119</name>
</gene>
<name>A0A1M6E4B8_9FIRM</name>
<keyword evidence="11" id="KW-1185">Reference proteome</keyword>
<dbReference type="GO" id="GO:0006355">
    <property type="term" value="P:regulation of DNA-templated transcription"/>
    <property type="evidence" value="ECO:0007669"/>
    <property type="project" value="InterPro"/>
</dbReference>
<dbReference type="Pfam" id="PF00072">
    <property type="entry name" value="Response_reg"/>
    <property type="match status" value="1"/>
</dbReference>
<sequence length="224" mass="25117">MRILVVEDDEVLREAVADILQEEGYEVTCAEAGDEGLFAARQGIHDLLVLDIMLPEISGLEIVRTLRSEGCTVPILLLTARDSIDDRVQGLEAGADDYMVKPFAMRELLARLKALLRRKGNLMPEDRLTYGGIVLNSARRDACIGETCLGLGSKEYDILEFLLLNSEQILTREQVFDRIWGMNCDTGIGIVDIYIHHLRKKLAPYGQDRLVQTIRGVGFMLKEP</sequence>
<dbReference type="PANTHER" id="PTHR48111">
    <property type="entry name" value="REGULATOR OF RPOS"/>
    <property type="match status" value="1"/>
</dbReference>
<dbReference type="GO" id="GO:0032993">
    <property type="term" value="C:protein-DNA complex"/>
    <property type="evidence" value="ECO:0007669"/>
    <property type="project" value="TreeGrafter"/>
</dbReference>
<evidence type="ECO:0000259" key="9">
    <source>
        <dbReference type="PROSITE" id="PS51755"/>
    </source>
</evidence>
<keyword evidence="3" id="KW-0805">Transcription regulation</keyword>
<dbReference type="FunFam" id="3.40.50.2300:FF:000001">
    <property type="entry name" value="DNA-binding response regulator PhoB"/>
    <property type="match status" value="1"/>
</dbReference>
<evidence type="ECO:0000256" key="3">
    <source>
        <dbReference type="ARBA" id="ARBA00023015"/>
    </source>
</evidence>
<dbReference type="GO" id="GO:0000156">
    <property type="term" value="F:phosphorelay response regulator activity"/>
    <property type="evidence" value="ECO:0007669"/>
    <property type="project" value="TreeGrafter"/>
</dbReference>
<dbReference type="PANTHER" id="PTHR48111:SF22">
    <property type="entry name" value="REGULATOR OF RPOS"/>
    <property type="match status" value="1"/>
</dbReference>
<dbReference type="PROSITE" id="PS51755">
    <property type="entry name" value="OMPR_PHOB"/>
    <property type="match status" value="1"/>
</dbReference>
<keyword evidence="2" id="KW-0902">Two-component regulatory system</keyword>
<keyword evidence="4 7" id="KW-0238">DNA-binding</keyword>
<feature type="modified residue" description="4-aspartylphosphate" evidence="6">
    <location>
        <position position="51"/>
    </location>
</feature>
<evidence type="ECO:0000259" key="8">
    <source>
        <dbReference type="PROSITE" id="PS50110"/>
    </source>
</evidence>
<evidence type="ECO:0000256" key="2">
    <source>
        <dbReference type="ARBA" id="ARBA00023012"/>
    </source>
</evidence>
<keyword evidence="1 6" id="KW-0597">Phosphoprotein</keyword>
<dbReference type="AlphaFoldDB" id="A0A1M6E4B8"/>
<dbReference type="PROSITE" id="PS50110">
    <property type="entry name" value="RESPONSE_REGULATORY"/>
    <property type="match status" value="1"/>
</dbReference>
<evidence type="ECO:0000256" key="5">
    <source>
        <dbReference type="ARBA" id="ARBA00023163"/>
    </source>
</evidence>
<dbReference type="GO" id="GO:0000976">
    <property type="term" value="F:transcription cis-regulatory region binding"/>
    <property type="evidence" value="ECO:0007669"/>
    <property type="project" value="TreeGrafter"/>
</dbReference>
<evidence type="ECO:0000256" key="1">
    <source>
        <dbReference type="ARBA" id="ARBA00022553"/>
    </source>
</evidence>
<dbReference type="RefSeq" id="WP_149733944.1">
    <property type="nucleotide sequence ID" value="NZ_FQZD01000007.1"/>
</dbReference>
<organism evidence="10 11">
    <name type="scientific">Propionispora hippei DSM 15287</name>
    <dbReference type="NCBI Taxonomy" id="1123003"/>
    <lineage>
        <taxon>Bacteria</taxon>
        <taxon>Bacillati</taxon>
        <taxon>Bacillota</taxon>
        <taxon>Negativicutes</taxon>
        <taxon>Selenomonadales</taxon>
        <taxon>Sporomusaceae</taxon>
        <taxon>Propionispora</taxon>
    </lineage>
</organism>
<evidence type="ECO:0000313" key="10">
    <source>
        <dbReference type="EMBL" id="SHI80098.1"/>
    </source>
</evidence>
<evidence type="ECO:0000256" key="7">
    <source>
        <dbReference type="PROSITE-ProRule" id="PRU01091"/>
    </source>
</evidence>
<dbReference type="InterPro" id="IPR001867">
    <property type="entry name" value="OmpR/PhoB-type_DNA-bd"/>
</dbReference>
<dbReference type="GO" id="GO:0005829">
    <property type="term" value="C:cytosol"/>
    <property type="evidence" value="ECO:0007669"/>
    <property type="project" value="TreeGrafter"/>
</dbReference>
<dbReference type="OrthoDB" id="2373414at2"/>
<dbReference type="Pfam" id="PF00486">
    <property type="entry name" value="Trans_reg_C"/>
    <property type="match status" value="1"/>
</dbReference>
<dbReference type="Gene3D" id="6.10.250.690">
    <property type="match status" value="1"/>
</dbReference>
<dbReference type="SMART" id="SM00862">
    <property type="entry name" value="Trans_reg_C"/>
    <property type="match status" value="1"/>
</dbReference>
<dbReference type="InterPro" id="IPR001789">
    <property type="entry name" value="Sig_transdc_resp-reg_receiver"/>
</dbReference>
<dbReference type="Gene3D" id="3.40.50.2300">
    <property type="match status" value="1"/>
</dbReference>
<keyword evidence="5" id="KW-0804">Transcription</keyword>
<dbReference type="SUPFAM" id="SSF46894">
    <property type="entry name" value="C-terminal effector domain of the bipartite response regulators"/>
    <property type="match status" value="1"/>
</dbReference>
<feature type="domain" description="Response regulatory" evidence="8">
    <location>
        <begin position="2"/>
        <end position="116"/>
    </location>
</feature>
<dbReference type="InterPro" id="IPR036388">
    <property type="entry name" value="WH-like_DNA-bd_sf"/>
</dbReference>
<dbReference type="CDD" id="cd19935">
    <property type="entry name" value="REC_OmpR_CusR-like"/>
    <property type="match status" value="1"/>
</dbReference>
<feature type="domain" description="OmpR/PhoB-type" evidence="9">
    <location>
        <begin position="125"/>
        <end position="223"/>
    </location>
</feature>
<evidence type="ECO:0000256" key="4">
    <source>
        <dbReference type="ARBA" id="ARBA00023125"/>
    </source>
</evidence>
<evidence type="ECO:0000313" key="11">
    <source>
        <dbReference type="Proteomes" id="UP000322917"/>
    </source>
</evidence>
<accession>A0A1M6E4B8</accession>
<dbReference type="SUPFAM" id="SSF52172">
    <property type="entry name" value="CheY-like"/>
    <property type="match status" value="1"/>
</dbReference>
<dbReference type="InterPro" id="IPR039420">
    <property type="entry name" value="WalR-like"/>
</dbReference>
<evidence type="ECO:0000256" key="6">
    <source>
        <dbReference type="PROSITE-ProRule" id="PRU00169"/>
    </source>
</evidence>